<dbReference type="GO" id="GO:0019031">
    <property type="term" value="C:viral envelope"/>
    <property type="evidence" value="ECO:0007669"/>
    <property type="project" value="UniProtKB-KW"/>
</dbReference>
<reference evidence="1" key="1">
    <citation type="journal article" date="2010" name="PLoS ONE">
        <title>4E10-Resistant HIV-1 Isolated from Four Subjects with Rare Membrane-Proximal External Region Polymorphisms.</title>
        <authorList>
            <person name="Nakamura K.J."/>
            <person name="Gach J.S."/>
            <person name="Jones L."/>
            <person name="Semrau K."/>
            <person name="Walter J."/>
            <person name="Bibollet-Ruche F."/>
            <person name="Decker J.M."/>
            <person name="Heath L."/>
            <person name="Decker W.D."/>
            <person name="Sinkala M."/>
            <person name="Kankasa C."/>
            <person name="Thea D."/>
            <person name="Mullins J."/>
            <person name="Kuhn L."/>
            <person name="Zwick M.B."/>
            <person name="Aldrovandi G.M."/>
        </authorList>
    </citation>
    <scope>NUCLEOTIDE SEQUENCE</scope>
    <source>
        <strain evidence="1">16M.PL.706</strain>
    </source>
</reference>
<evidence type="ECO:0000313" key="1">
    <source>
        <dbReference type="EMBL" id="ADE61739.1"/>
    </source>
</evidence>
<keyword evidence="1" id="KW-0261">Viral envelope protein</keyword>
<organism evidence="1">
    <name type="scientific">Human immunodeficiency virus type 1</name>
    <name type="common">HIV-1</name>
    <dbReference type="NCBI Taxonomy" id="11676"/>
    <lineage>
        <taxon>Viruses</taxon>
        <taxon>Riboviria</taxon>
        <taxon>Pararnavirae</taxon>
        <taxon>Artverviricota</taxon>
        <taxon>Revtraviricetes</taxon>
        <taxon>Ortervirales</taxon>
        <taxon>Retroviridae</taxon>
        <taxon>Orthoretrovirinae</taxon>
        <taxon>Lentivirus</taxon>
        <taxon>Lentivirus humimdef1</taxon>
    </lineage>
</organism>
<accession>D5LLR5</accession>
<dbReference type="EMBL" id="GU939073">
    <property type="protein sequence ID" value="ADE61739.1"/>
    <property type="molecule type" value="Genomic_RNA"/>
</dbReference>
<gene>
    <name evidence="1" type="primary">env</name>
</gene>
<sequence>MRVKGIQRN</sequence>
<organismHost>
    <name type="scientific">Homo sapiens</name>
    <name type="common">Human</name>
    <dbReference type="NCBI Taxonomy" id="9606"/>
</organismHost>
<protein>
    <submittedName>
        <fullName evidence="1">Truncated envelope glycoprotein</fullName>
    </submittedName>
</protein>
<keyword evidence="1" id="KW-0946">Virion</keyword>
<name>D5LLR5_HV1</name>
<proteinExistence type="predicted"/>